<keyword evidence="3" id="KW-0732">Signal</keyword>
<feature type="region of interest" description="Disordered" evidence="2">
    <location>
        <begin position="286"/>
        <end position="361"/>
    </location>
</feature>
<evidence type="ECO:0000313" key="5">
    <source>
        <dbReference type="WBParaSite" id="SMUV_0000359801-mRNA-1"/>
    </source>
</evidence>
<feature type="region of interest" description="Disordered" evidence="2">
    <location>
        <begin position="415"/>
        <end position="445"/>
    </location>
</feature>
<feature type="chain" id="PRO_5005893041" evidence="3">
    <location>
        <begin position="21"/>
        <end position="501"/>
    </location>
</feature>
<feature type="compositionally biased region" description="Low complexity" evidence="2">
    <location>
        <begin position="415"/>
        <end position="426"/>
    </location>
</feature>
<organism evidence="4 5">
    <name type="scientific">Syphacia muris</name>
    <dbReference type="NCBI Taxonomy" id="451379"/>
    <lineage>
        <taxon>Eukaryota</taxon>
        <taxon>Metazoa</taxon>
        <taxon>Ecdysozoa</taxon>
        <taxon>Nematoda</taxon>
        <taxon>Chromadorea</taxon>
        <taxon>Rhabditida</taxon>
        <taxon>Spirurina</taxon>
        <taxon>Oxyuridomorpha</taxon>
        <taxon>Oxyuroidea</taxon>
        <taxon>Oxyuridae</taxon>
        <taxon>Syphacia</taxon>
    </lineage>
</organism>
<sequence>MRSLIPISLILFVSFVDVHSSYCGEAAIPYSFQVLSDGQLLLGCARPLCFGWNANGEVAGELPKFHRTNSRNDGFLRDGDSEKKNFVKYDFYKTQTSTCEAKYESTSCDKPNQWVGGISPTANSDELLLKCCVYEGLELATDRGSAEVGAGQIIIGGEVFKKKRQYAFDYVSNIQKIADENGLITYNVTMKRFPCLSSLIEPKIEVEDRVLSFVNSMDGWSNNKSNAESNGKDTNVPEKQTEIKKLHKSKKQKAEKERSKSNKEEKIDLEKLEDEKIMRLLQAEREQNAVDNESTQSELKEESSSSKSSTKHKNGLAAKETTKHTLNSNANKMLHSIPGQNQPQPTQGSHIPGKPEKSKTATKLGRIPLPNLFYIQQPQLIQQPSYFNLPTPNTQQLTLPDFQQPVYPAYGLQQQLPQQQQTQLQPRNPEPQLHPQVVSDQQLQQAQLTAPQNQKYSQNQFATPYFQQPQPQQQQQLLQTSMQALPTLPQTQNLLPLLPWG</sequence>
<feature type="compositionally biased region" description="Polar residues" evidence="2">
    <location>
        <begin position="221"/>
        <end position="233"/>
    </location>
</feature>
<dbReference type="Proteomes" id="UP000046393">
    <property type="component" value="Unplaced"/>
</dbReference>
<protein>
    <submittedName>
        <fullName evidence="5">Uncharacterized protein</fullName>
    </submittedName>
</protein>
<evidence type="ECO:0000256" key="1">
    <source>
        <dbReference type="ARBA" id="ARBA00022473"/>
    </source>
</evidence>
<reference evidence="5" key="1">
    <citation type="submission" date="2017-02" db="UniProtKB">
        <authorList>
            <consortium name="WormBaseParasite"/>
        </authorList>
    </citation>
    <scope>IDENTIFICATION</scope>
</reference>
<dbReference type="WBParaSite" id="SMUV_0000359801-mRNA-1">
    <property type="protein sequence ID" value="SMUV_0000359801-mRNA-1"/>
    <property type="gene ID" value="SMUV_0000359801"/>
</dbReference>
<feature type="signal peptide" evidence="3">
    <location>
        <begin position="1"/>
        <end position="20"/>
    </location>
</feature>
<dbReference type="PANTHER" id="PTHR46706:SF12">
    <property type="entry name" value="PROTEIN QUA-1-RELATED"/>
    <property type="match status" value="1"/>
</dbReference>
<feature type="compositionally biased region" description="Polar residues" evidence="2">
    <location>
        <begin position="338"/>
        <end position="349"/>
    </location>
</feature>
<dbReference type="AlphaFoldDB" id="A0A0N5AGX0"/>
<evidence type="ECO:0000313" key="4">
    <source>
        <dbReference type="Proteomes" id="UP000046393"/>
    </source>
</evidence>
<feature type="compositionally biased region" description="Low complexity" evidence="2">
    <location>
        <begin position="435"/>
        <end position="445"/>
    </location>
</feature>
<keyword evidence="1" id="KW-0217">Developmental protein</keyword>
<evidence type="ECO:0000256" key="2">
    <source>
        <dbReference type="SAM" id="MobiDB-lite"/>
    </source>
</evidence>
<name>A0A0N5AGX0_9BILA</name>
<proteinExistence type="predicted"/>
<dbReference type="STRING" id="451379.A0A0N5AGX0"/>
<accession>A0A0N5AGX0</accession>
<evidence type="ECO:0000256" key="3">
    <source>
        <dbReference type="SAM" id="SignalP"/>
    </source>
</evidence>
<feature type="region of interest" description="Disordered" evidence="2">
    <location>
        <begin position="221"/>
        <end position="267"/>
    </location>
</feature>
<feature type="compositionally biased region" description="Basic and acidic residues" evidence="2">
    <location>
        <begin position="235"/>
        <end position="244"/>
    </location>
</feature>
<keyword evidence="4" id="KW-1185">Reference proteome</keyword>
<dbReference type="PANTHER" id="PTHR46706">
    <property type="entry name" value="PROTEIN QUA-1-RELATED"/>
    <property type="match status" value="1"/>
</dbReference>
<feature type="compositionally biased region" description="Basic and acidic residues" evidence="2">
    <location>
        <begin position="252"/>
        <end position="267"/>
    </location>
</feature>
<dbReference type="InterPro" id="IPR052140">
    <property type="entry name" value="Dev_Signal_Hedgehog-like"/>
</dbReference>